<reference evidence="5 6" key="1">
    <citation type="submission" date="2015-12" db="EMBL/GenBank/DDBJ databases">
        <authorList>
            <person name="Shamseldin A."/>
            <person name="Moawad H."/>
            <person name="Abd El-Rahim W.M."/>
            <person name="Sadowsky M.J."/>
        </authorList>
    </citation>
    <scope>NUCLEOTIDE SEQUENCE [LARGE SCALE GENOMIC DNA]</scope>
    <source>
        <strain evidence="5 6">WF1</strain>
    </source>
</reference>
<dbReference type="AlphaFoldDB" id="A0A1V8M9G1"/>
<proteinExistence type="predicted"/>
<accession>A0A1V8M9G1</accession>
<keyword evidence="3" id="KW-0472">Membrane</keyword>
<evidence type="ECO:0000259" key="4">
    <source>
        <dbReference type="Pfam" id="PF25885"/>
    </source>
</evidence>
<keyword evidence="6" id="KW-1185">Reference proteome</keyword>
<dbReference type="Proteomes" id="UP000191980">
    <property type="component" value="Unassembled WGS sequence"/>
</dbReference>
<protein>
    <submittedName>
        <fullName evidence="5">Membrane fusion protein of tripartite multidrug resistance system</fullName>
    </submittedName>
</protein>
<dbReference type="Pfam" id="PF25885">
    <property type="entry name" value="HH_EMRA"/>
    <property type="match status" value="1"/>
</dbReference>
<dbReference type="Gene3D" id="2.40.30.170">
    <property type="match status" value="1"/>
</dbReference>
<dbReference type="Gene3D" id="2.40.50.100">
    <property type="match status" value="1"/>
</dbReference>
<dbReference type="SUPFAM" id="SSF111369">
    <property type="entry name" value="HlyD-like secretion proteins"/>
    <property type="match status" value="2"/>
</dbReference>
<gene>
    <name evidence="5" type="ORF">AU255_10065</name>
</gene>
<dbReference type="InterPro" id="IPR058633">
    <property type="entry name" value="EmrA/FarA_HH"/>
</dbReference>
<dbReference type="RefSeq" id="WP_080522763.1">
    <property type="nucleotide sequence ID" value="NZ_LPUF01000001.1"/>
</dbReference>
<evidence type="ECO:0000313" key="5">
    <source>
        <dbReference type="EMBL" id="OQK18158.1"/>
    </source>
</evidence>
<dbReference type="GO" id="GO:0055085">
    <property type="term" value="P:transmembrane transport"/>
    <property type="evidence" value="ECO:0007669"/>
    <property type="project" value="InterPro"/>
</dbReference>
<dbReference type="InterPro" id="IPR050739">
    <property type="entry name" value="MFP"/>
</dbReference>
<sequence>MQKLIRPKAIIRQRRRRLIMVTAIILLASMAYFVRWWYLNRDWETTDDAFITGHLISLKAQTDGTVVEILAENTQYVQAGQVLVKLDGARAQIDLQQAQAELAETLRDIVTLKTRIDTLQQRMEARKAEFTKVQHDLRRFDLAVREGAVSEQQVQNARDQVRALEASIAAIKAEKSGIEAQILGQSVAHHPAVEKAKSKLRRAFLAYHRRNVVAPISGFVAKRKAQVGNLVEAGAQLMVIVPMYDVWVEANFLETKLAAIRPGQSAEIRVDAYGKAMLYHGRVIGINPGTGSSFALLPTNNANGNFIHITERVPIRIAIDAEELRQNPLLPGLSTLTRVNTSEPGEPMLNSEVNTAGTAYRTDVFSDELDGVEQMIAKIIVANTVAVR</sequence>
<comment type="caution">
    <text evidence="5">The sequence shown here is derived from an EMBL/GenBank/DDBJ whole genome shotgun (WGS) entry which is preliminary data.</text>
</comment>
<dbReference type="PANTHER" id="PTHR30386:SF19">
    <property type="entry name" value="MULTIDRUG EXPORT PROTEIN EMRA-RELATED"/>
    <property type="match status" value="1"/>
</dbReference>
<dbReference type="OrthoDB" id="9811754at2"/>
<comment type="subcellular location">
    <subcellularLocation>
        <location evidence="1">Cell envelope</location>
    </subcellularLocation>
</comment>
<name>A0A1V8M9G1_9GAMM</name>
<evidence type="ECO:0000256" key="2">
    <source>
        <dbReference type="SAM" id="Coils"/>
    </source>
</evidence>
<organism evidence="5 6">
    <name type="scientific">Methyloprofundus sedimenti</name>
    <dbReference type="NCBI Taxonomy" id="1420851"/>
    <lineage>
        <taxon>Bacteria</taxon>
        <taxon>Pseudomonadati</taxon>
        <taxon>Pseudomonadota</taxon>
        <taxon>Gammaproteobacteria</taxon>
        <taxon>Methylococcales</taxon>
        <taxon>Methylococcaceae</taxon>
        <taxon>Methyloprofundus</taxon>
    </lineage>
</organism>
<evidence type="ECO:0000256" key="3">
    <source>
        <dbReference type="SAM" id="Phobius"/>
    </source>
</evidence>
<keyword evidence="3" id="KW-1133">Transmembrane helix</keyword>
<dbReference type="STRING" id="1420851.AU255_10065"/>
<feature type="transmembrane region" description="Helical" evidence="3">
    <location>
        <begin position="18"/>
        <end position="38"/>
    </location>
</feature>
<evidence type="ECO:0000313" key="6">
    <source>
        <dbReference type="Proteomes" id="UP000191980"/>
    </source>
</evidence>
<evidence type="ECO:0000256" key="1">
    <source>
        <dbReference type="ARBA" id="ARBA00004196"/>
    </source>
</evidence>
<feature type="coiled-coil region" evidence="2">
    <location>
        <begin position="88"/>
        <end position="129"/>
    </location>
</feature>
<feature type="domain" description="Multidrug export protein EmrA/FarA alpha-helical hairpin" evidence="4">
    <location>
        <begin position="91"/>
        <end position="209"/>
    </location>
</feature>
<dbReference type="EMBL" id="LPUF01000001">
    <property type="protein sequence ID" value="OQK18158.1"/>
    <property type="molecule type" value="Genomic_DNA"/>
</dbReference>
<dbReference type="GO" id="GO:0030313">
    <property type="term" value="C:cell envelope"/>
    <property type="evidence" value="ECO:0007669"/>
    <property type="project" value="UniProtKB-SubCell"/>
</dbReference>
<dbReference type="PANTHER" id="PTHR30386">
    <property type="entry name" value="MEMBRANE FUSION SUBUNIT OF EMRAB-TOLC MULTIDRUG EFFLUX PUMP"/>
    <property type="match status" value="1"/>
</dbReference>
<keyword evidence="3" id="KW-0812">Transmembrane</keyword>
<feature type="coiled-coil region" evidence="2">
    <location>
        <begin position="154"/>
        <end position="181"/>
    </location>
</feature>
<keyword evidence="2" id="KW-0175">Coiled coil</keyword>